<comment type="caution">
    <text evidence="2">The sequence shown here is derived from an EMBL/GenBank/DDBJ whole genome shotgun (WGS) entry which is preliminary data.</text>
</comment>
<dbReference type="Proteomes" id="UP000466307">
    <property type="component" value="Unassembled WGS sequence"/>
</dbReference>
<reference evidence="2 3" key="1">
    <citation type="submission" date="2020-01" db="EMBL/GenBank/DDBJ databases">
        <title>Investigation of new actinobacteria for the biodesulphurisation of diesel fuel.</title>
        <authorList>
            <person name="Athi Narayanan S.M."/>
        </authorList>
    </citation>
    <scope>NUCLEOTIDE SEQUENCE [LARGE SCALE GENOMIC DNA]</scope>
    <source>
        <strain evidence="2 3">213E</strain>
    </source>
</reference>
<organism evidence="2 3">
    <name type="scientific">Gordonia desulfuricans</name>
    <dbReference type="NCBI Taxonomy" id="89051"/>
    <lineage>
        <taxon>Bacteria</taxon>
        <taxon>Bacillati</taxon>
        <taxon>Actinomycetota</taxon>
        <taxon>Actinomycetes</taxon>
        <taxon>Mycobacteriales</taxon>
        <taxon>Gordoniaceae</taxon>
        <taxon>Gordonia</taxon>
    </lineage>
</organism>
<dbReference type="RefSeq" id="WP_059039157.1">
    <property type="nucleotide sequence ID" value="NZ_JAADZU010000035.1"/>
</dbReference>
<accession>A0A7K3LQ04</accession>
<feature type="transmembrane region" description="Helical" evidence="1">
    <location>
        <begin position="52"/>
        <end position="72"/>
    </location>
</feature>
<feature type="transmembrane region" description="Helical" evidence="1">
    <location>
        <begin position="27"/>
        <end position="46"/>
    </location>
</feature>
<evidence type="ECO:0000313" key="3">
    <source>
        <dbReference type="Proteomes" id="UP000466307"/>
    </source>
</evidence>
<keyword evidence="1" id="KW-0812">Transmembrane</keyword>
<sequence>MSEPTRPEASAAPIPELPKALRAPEPVIVVGMAAWLVASIIVGVTGWGGSRTLWVCLVGLIVGLLGTTIFLVQRAASRRGDRTAQRGLD</sequence>
<dbReference type="AlphaFoldDB" id="A0A7K3LQ04"/>
<protein>
    <submittedName>
        <fullName evidence="2">DUF2530 domain-containing protein</fullName>
    </submittedName>
</protein>
<keyword evidence="1" id="KW-1133">Transmembrane helix</keyword>
<keyword evidence="1" id="KW-0472">Membrane</keyword>
<gene>
    <name evidence="2" type="ORF">GYA93_12100</name>
</gene>
<proteinExistence type="predicted"/>
<dbReference type="EMBL" id="JAADZU010000035">
    <property type="protein sequence ID" value="NDK90319.1"/>
    <property type="molecule type" value="Genomic_DNA"/>
</dbReference>
<dbReference type="InterPro" id="IPR019681">
    <property type="entry name" value="DUF2530"/>
</dbReference>
<dbReference type="Pfam" id="PF10745">
    <property type="entry name" value="DUF2530"/>
    <property type="match status" value="1"/>
</dbReference>
<evidence type="ECO:0000313" key="2">
    <source>
        <dbReference type="EMBL" id="NDK90319.1"/>
    </source>
</evidence>
<evidence type="ECO:0000256" key="1">
    <source>
        <dbReference type="SAM" id="Phobius"/>
    </source>
</evidence>
<keyword evidence="3" id="KW-1185">Reference proteome</keyword>
<name>A0A7K3LQ04_9ACTN</name>